<gene>
    <name evidence="2" type="ORF">Scep_025906</name>
</gene>
<dbReference type="Proteomes" id="UP001419268">
    <property type="component" value="Unassembled WGS sequence"/>
</dbReference>
<keyword evidence="3" id="KW-1185">Reference proteome</keyword>
<evidence type="ECO:0000313" key="3">
    <source>
        <dbReference type="Proteomes" id="UP001419268"/>
    </source>
</evidence>
<proteinExistence type="predicted"/>
<evidence type="ECO:0000313" key="2">
    <source>
        <dbReference type="EMBL" id="KAK9094437.1"/>
    </source>
</evidence>
<feature type="region of interest" description="Disordered" evidence="1">
    <location>
        <begin position="1"/>
        <end position="96"/>
    </location>
</feature>
<evidence type="ECO:0000256" key="1">
    <source>
        <dbReference type="SAM" id="MobiDB-lite"/>
    </source>
</evidence>
<organism evidence="2 3">
    <name type="scientific">Stephania cephalantha</name>
    <dbReference type="NCBI Taxonomy" id="152367"/>
    <lineage>
        <taxon>Eukaryota</taxon>
        <taxon>Viridiplantae</taxon>
        <taxon>Streptophyta</taxon>
        <taxon>Embryophyta</taxon>
        <taxon>Tracheophyta</taxon>
        <taxon>Spermatophyta</taxon>
        <taxon>Magnoliopsida</taxon>
        <taxon>Ranunculales</taxon>
        <taxon>Menispermaceae</taxon>
        <taxon>Menispermoideae</taxon>
        <taxon>Cissampelideae</taxon>
        <taxon>Stephania</taxon>
    </lineage>
</organism>
<name>A0AAP0HRL2_9MAGN</name>
<accession>A0AAP0HRL2</accession>
<dbReference type="AlphaFoldDB" id="A0AAP0HRL2"/>
<protein>
    <submittedName>
        <fullName evidence="2">Uncharacterized protein</fullName>
    </submittedName>
</protein>
<sequence length="96" mass="10690">MKNRGVERAGMATCRVSEESEGEDDSSPLYIVQQPPKPLYSAPPKKKEGRVEEKGKGGKKERKEMERGKTPKRRRGELPTNARPPETPLASSLESL</sequence>
<reference evidence="2 3" key="1">
    <citation type="submission" date="2024-01" db="EMBL/GenBank/DDBJ databases">
        <title>Genome assemblies of Stephania.</title>
        <authorList>
            <person name="Yang L."/>
        </authorList>
    </citation>
    <scope>NUCLEOTIDE SEQUENCE [LARGE SCALE GENOMIC DNA]</scope>
    <source>
        <strain evidence="2">JXDWG</strain>
        <tissue evidence="2">Leaf</tissue>
    </source>
</reference>
<comment type="caution">
    <text evidence="2">The sequence shown here is derived from an EMBL/GenBank/DDBJ whole genome shotgun (WGS) entry which is preliminary data.</text>
</comment>
<dbReference type="EMBL" id="JBBNAG010000011">
    <property type="protein sequence ID" value="KAK9094437.1"/>
    <property type="molecule type" value="Genomic_DNA"/>
</dbReference>
<feature type="compositionally biased region" description="Basic and acidic residues" evidence="1">
    <location>
        <begin position="45"/>
        <end position="69"/>
    </location>
</feature>